<sequence>MTQTTEISSVDKSEALARFIVETPLSAIPVEMYRKAERHTLDTIGAGIAGAISLEAQLLVKTLVAAGEPSGASALWAAGRTLPPISAALVNGTAAHAFELDDTGGCDHSGAVVVPAAIAAVEIARDAGRVVTGREFLAAVVIGYDVARRALEACGAYEAHNGAGFHSTGTCGPFGAAAAAARILGASVKETQMALGLASSFSGGLWACVHNGAQSKRLHAGHAASGGLLSVLLAREGFTGPTKIFEDVWGGFSKSFAPQSEDPDAWLRDLGRVWKLGRVSIKPHASCRSTHAAIDAVDNLRAAHGFGADDVEAIEVVINPFVFGMCGGFDRHPMPSAQLSIPYSLAADLVFGNASLASYARERRDDPRVEALMERIRFTVDKTQADDEEPTVIVTLKDGRVLREHVPMPLGAPVNPVSDEALLKKFKSVSGMVLAAETVDKLAERLMTLDASEDVAADVVALLAEKPASTELFHV</sequence>
<keyword evidence="5" id="KW-1185">Reference proteome</keyword>
<dbReference type="InterPro" id="IPR045337">
    <property type="entry name" value="MmgE_PrpD_C"/>
</dbReference>
<dbReference type="InterPro" id="IPR045336">
    <property type="entry name" value="MmgE_PrpD_N"/>
</dbReference>
<dbReference type="Pfam" id="PF03972">
    <property type="entry name" value="MmgE_PrpD_N"/>
    <property type="match status" value="1"/>
</dbReference>
<accession>A0ABS2DRA8</accession>
<dbReference type="InterPro" id="IPR036148">
    <property type="entry name" value="MmgE/PrpD_sf"/>
</dbReference>
<feature type="domain" description="MmgE/PrpD C-terminal" evidence="3">
    <location>
        <begin position="284"/>
        <end position="444"/>
    </location>
</feature>
<dbReference type="InterPro" id="IPR042188">
    <property type="entry name" value="MmgE/PrpD_sf_2"/>
</dbReference>
<comment type="caution">
    <text evidence="4">The sequence shown here is derived from an EMBL/GenBank/DDBJ whole genome shotgun (WGS) entry which is preliminary data.</text>
</comment>
<gene>
    <name evidence="4" type="ORF">H6A60_04760</name>
</gene>
<organism evidence="4 5">
    <name type="scientific">Sutterella massiliensis</name>
    <dbReference type="NCBI Taxonomy" id="1816689"/>
    <lineage>
        <taxon>Bacteria</taxon>
        <taxon>Pseudomonadati</taxon>
        <taxon>Pseudomonadota</taxon>
        <taxon>Betaproteobacteria</taxon>
        <taxon>Burkholderiales</taxon>
        <taxon>Sutterellaceae</taxon>
        <taxon>Sutterella</taxon>
    </lineage>
</organism>
<proteinExistence type="inferred from homology"/>
<dbReference type="PANTHER" id="PTHR16943">
    <property type="entry name" value="2-METHYLCITRATE DEHYDRATASE-RELATED"/>
    <property type="match status" value="1"/>
</dbReference>
<dbReference type="Gene3D" id="1.10.4100.10">
    <property type="entry name" value="2-methylcitrate dehydratase PrpD"/>
    <property type="match status" value="1"/>
</dbReference>
<dbReference type="SUPFAM" id="SSF103378">
    <property type="entry name" value="2-methylcitrate dehydratase PrpD"/>
    <property type="match status" value="1"/>
</dbReference>
<dbReference type="InterPro" id="IPR005656">
    <property type="entry name" value="MmgE_PrpD"/>
</dbReference>
<dbReference type="Pfam" id="PF19305">
    <property type="entry name" value="MmgE_PrpD_C"/>
    <property type="match status" value="1"/>
</dbReference>
<feature type="domain" description="MmgE/PrpD N-terminal" evidence="2">
    <location>
        <begin position="14"/>
        <end position="256"/>
    </location>
</feature>
<dbReference type="InterPro" id="IPR042183">
    <property type="entry name" value="MmgE/PrpD_sf_1"/>
</dbReference>
<evidence type="ECO:0000313" key="4">
    <source>
        <dbReference type="EMBL" id="MBM6703798.1"/>
    </source>
</evidence>
<evidence type="ECO:0000313" key="5">
    <source>
        <dbReference type="Proteomes" id="UP000715095"/>
    </source>
</evidence>
<evidence type="ECO:0000256" key="1">
    <source>
        <dbReference type="ARBA" id="ARBA00006174"/>
    </source>
</evidence>
<protein>
    <submittedName>
        <fullName evidence="4">MmgE/PrpD family protein</fullName>
    </submittedName>
</protein>
<reference evidence="4 5" key="1">
    <citation type="journal article" date="2021" name="Sci. Rep.">
        <title>The distribution of antibiotic resistance genes in chicken gut microbiota commensals.</title>
        <authorList>
            <person name="Juricova H."/>
            <person name="Matiasovicova J."/>
            <person name="Kubasova T."/>
            <person name="Cejkova D."/>
            <person name="Rychlik I."/>
        </authorList>
    </citation>
    <scope>NUCLEOTIDE SEQUENCE [LARGE SCALE GENOMIC DNA]</scope>
    <source>
        <strain evidence="4 5">An829</strain>
    </source>
</reference>
<evidence type="ECO:0000259" key="3">
    <source>
        <dbReference type="Pfam" id="PF19305"/>
    </source>
</evidence>
<evidence type="ECO:0000259" key="2">
    <source>
        <dbReference type="Pfam" id="PF03972"/>
    </source>
</evidence>
<dbReference type="Gene3D" id="3.30.1330.120">
    <property type="entry name" value="2-methylcitrate dehydratase PrpD"/>
    <property type="match status" value="1"/>
</dbReference>
<dbReference type="RefSeq" id="WP_205102264.1">
    <property type="nucleotide sequence ID" value="NZ_JACJJC010000005.1"/>
</dbReference>
<dbReference type="EMBL" id="JACJJC010000005">
    <property type="protein sequence ID" value="MBM6703798.1"/>
    <property type="molecule type" value="Genomic_DNA"/>
</dbReference>
<dbReference type="PANTHER" id="PTHR16943:SF8">
    <property type="entry name" value="2-METHYLCITRATE DEHYDRATASE"/>
    <property type="match status" value="1"/>
</dbReference>
<comment type="similarity">
    <text evidence="1">Belongs to the PrpD family.</text>
</comment>
<dbReference type="Proteomes" id="UP000715095">
    <property type="component" value="Unassembled WGS sequence"/>
</dbReference>
<name>A0ABS2DRA8_9BURK</name>